<comment type="caution">
    <text evidence="2">The sequence shown here is derived from an EMBL/GenBank/DDBJ whole genome shotgun (WGS) entry which is preliminary data.</text>
</comment>
<dbReference type="EMBL" id="RJVU01037189">
    <property type="protein sequence ID" value="ROL46736.1"/>
    <property type="molecule type" value="Genomic_DNA"/>
</dbReference>
<name>A0A3N0YKH2_ANAGA</name>
<proteinExistence type="predicted"/>
<gene>
    <name evidence="2" type="ORF">DPX16_12629</name>
</gene>
<keyword evidence="3" id="KW-1185">Reference proteome</keyword>
<accession>A0A3N0YKH2</accession>
<organism evidence="2 3">
    <name type="scientific">Anabarilius grahami</name>
    <name type="common">Kanglang fish</name>
    <name type="synonym">Barilius grahami</name>
    <dbReference type="NCBI Taxonomy" id="495550"/>
    <lineage>
        <taxon>Eukaryota</taxon>
        <taxon>Metazoa</taxon>
        <taxon>Chordata</taxon>
        <taxon>Craniata</taxon>
        <taxon>Vertebrata</taxon>
        <taxon>Euteleostomi</taxon>
        <taxon>Actinopterygii</taxon>
        <taxon>Neopterygii</taxon>
        <taxon>Teleostei</taxon>
        <taxon>Ostariophysi</taxon>
        <taxon>Cypriniformes</taxon>
        <taxon>Xenocyprididae</taxon>
        <taxon>Xenocypridinae</taxon>
        <taxon>Xenocypridinae incertae sedis</taxon>
        <taxon>Anabarilius</taxon>
    </lineage>
</organism>
<sequence>MTISGVLDLSDPDAVAEIESKDEGNGHLRSQICPEEEEEEEEEQVFEPLSTLIPHKTHQCHLTELQKQRDGGRETAIGMSPTGPAVFHRNGKGGMSASPPTFLILTPQTGWLFSRRRGAANACAGLKRCISGEGVFLPGWNSRKSPQRGMGEECLPLKALSIGGFWLRPD</sequence>
<reference evidence="2 3" key="1">
    <citation type="submission" date="2018-10" db="EMBL/GenBank/DDBJ databases">
        <title>Genome assembly for a Yunnan-Guizhou Plateau 3E fish, Anabarilius grahami (Regan), and its evolutionary and genetic applications.</title>
        <authorList>
            <person name="Jiang W."/>
        </authorList>
    </citation>
    <scope>NUCLEOTIDE SEQUENCE [LARGE SCALE GENOMIC DNA]</scope>
    <source>
        <strain evidence="2">AG-KIZ</strain>
        <tissue evidence="2">Muscle</tissue>
    </source>
</reference>
<evidence type="ECO:0000313" key="3">
    <source>
        <dbReference type="Proteomes" id="UP000281406"/>
    </source>
</evidence>
<dbReference type="AlphaFoldDB" id="A0A3N0YKH2"/>
<protein>
    <submittedName>
        <fullName evidence="2">Uncharacterized protein</fullName>
    </submittedName>
</protein>
<feature type="region of interest" description="Disordered" evidence="1">
    <location>
        <begin position="17"/>
        <end position="39"/>
    </location>
</feature>
<evidence type="ECO:0000256" key="1">
    <source>
        <dbReference type="SAM" id="MobiDB-lite"/>
    </source>
</evidence>
<evidence type="ECO:0000313" key="2">
    <source>
        <dbReference type="EMBL" id="ROL46736.1"/>
    </source>
</evidence>
<dbReference type="Proteomes" id="UP000281406">
    <property type="component" value="Unassembled WGS sequence"/>
</dbReference>